<dbReference type="EMBL" id="ML178828">
    <property type="protein sequence ID" value="TFL00619.1"/>
    <property type="molecule type" value="Genomic_DNA"/>
</dbReference>
<dbReference type="Proteomes" id="UP000305067">
    <property type="component" value="Unassembled WGS sequence"/>
</dbReference>
<evidence type="ECO:0000313" key="7">
    <source>
        <dbReference type="EMBL" id="TFL00619.1"/>
    </source>
</evidence>
<dbReference type="GO" id="GO:0016020">
    <property type="term" value="C:membrane"/>
    <property type="evidence" value="ECO:0007669"/>
    <property type="project" value="UniProtKB-SubCell"/>
</dbReference>
<keyword evidence="4" id="KW-1133">Transmembrane helix</keyword>
<keyword evidence="2" id="KW-0812">Transmembrane</keyword>
<dbReference type="PANTHER" id="PTHR12270:SF25">
    <property type="entry name" value="GLYCOSYLTRANSFERASE-LIKE PROTEIN LARGE"/>
    <property type="match status" value="1"/>
</dbReference>
<accession>A0A5C3QK50</accession>
<dbReference type="SUPFAM" id="SSF53448">
    <property type="entry name" value="Nucleotide-diphospho-sugar transferases"/>
    <property type="match status" value="1"/>
</dbReference>
<dbReference type="PANTHER" id="PTHR12270">
    <property type="entry name" value="GLYCOSYLTRANSFERASE-RELATED"/>
    <property type="match status" value="1"/>
</dbReference>
<sequence length="318" mass="36543">MYASRPVDLHIITSEDAIPVLEEKFQLVKRAAYPVRVFYYPLDAASIRKRASRAGVETRYEAGVGGLVKIFMHEVLPTTVPKAIFFDTDMLFVTDPYLLWRQFDTFSGAQIVSFPDLGSNSTAMDICTCTMLLNLEAMRSTSTPFIGSELFKDNQRALGTLEVFRKHGVNPRNPEFGDQGLYWAIWKEYPERFRHLPLAWDTSHCRFSYGMTLDGDDSISEQDHVQSQINTYAAKEDFQQLFPGILHFNCQNKFDVVWDAPENKSRKRWASFVNLSLDYKWVWLNKGDGSAVVESTVVSDIVFWDQRTRRSHPHTAID</sequence>
<dbReference type="AlphaFoldDB" id="A0A5C3QK50"/>
<evidence type="ECO:0000256" key="4">
    <source>
        <dbReference type="ARBA" id="ARBA00022989"/>
    </source>
</evidence>
<evidence type="ECO:0008006" key="9">
    <source>
        <dbReference type="Google" id="ProtNLM"/>
    </source>
</evidence>
<comment type="subcellular location">
    <subcellularLocation>
        <location evidence="1">Membrane</location>
        <topology evidence="1">Single-pass type II membrane protein</topology>
    </subcellularLocation>
</comment>
<dbReference type="InterPro" id="IPR029044">
    <property type="entry name" value="Nucleotide-diphossugar_trans"/>
</dbReference>
<name>A0A5C3QK50_9AGAR</name>
<evidence type="ECO:0000256" key="3">
    <source>
        <dbReference type="ARBA" id="ARBA00022968"/>
    </source>
</evidence>
<dbReference type="GO" id="GO:0035269">
    <property type="term" value="P:protein O-linked glycosylation via mannose"/>
    <property type="evidence" value="ECO:0007669"/>
    <property type="project" value="TreeGrafter"/>
</dbReference>
<evidence type="ECO:0000256" key="6">
    <source>
        <dbReference type="ARBA" id="ARBA00023180"/>
    </source>
</evidence>
<dbReference type="OrthoDB" id="411524at2759"/>
<keyword evidence="3" id="KW-0735">Signal-anchor</keyword>
<organism evidence="7 8">
    <name type="scientific">Pterulicium gracile</name>
    <dbReference type="NCBI Taxonomy" id="1884261"/>
    <lineage>
        <taxon>Eukaryota</taxon>
        <taxon>Fungi</taxon>
        <taxon>Dikarya</taxon>
        <taxon>Basidiomycota</taxon>
        <taxon>Agaricomycotina</taxon>
        <taxon>Agaricomycetes</taxon>
        <taxon>Agaricomycetidae</taxon>
        <taxon>Agaricales</taxon>
        <taxon>Pleurotineae</taxon>
        <taxon>Pterulaceae</taxon>
        <taxon>Pterulicium</taxon>
    </lineage>
</organism>
<gene>
    <name evidence="7" type="ORF">BDV98DRAFT_613002</name>
</gene>
<keyword evidence="6" id="KW-0325">Glycoprotein</keyword>
<evidence type="ECO:0000256" key="5">
    <source>
        <dbReference type="ARBA" id="ARBA00023136"/>
    </source>
</evidence>
<dbReference type="GO" id="GO:0042285">
    <property type="term" value="F:xylosyltransferase activity"/>
    <property type="evidence" value="ECO:0007669"/>
    <property type="project" value="TreeGrafter"/>
</dbReference>
<dbReference type="InterPro" id="IPR051292">
    <property type="entry name" value="Xyl/GlcA_transferase"/>
</dbReference>
<evidence type="ECO:0000256" key="1">
    <source>
        <dbReference type="ARBA" id="ARBA00004606"/>
    </source>
</evidence>
<dbReference type="STRING" id="1884261.A0A5C3QK50"/>
<dbReference type="Gene3D" id="3.90.550.10">
    <property type="entry name" value="Spore Coat Polysaccharide Biosynthesis Protein SpsA, Chain A"/>
    <property type="match status" value="1"/>
</dbReference>
<keyword evidence="8" id="KW-1185">Reference proteome</keyword>
<proteinExistence type="predicted"/>
<dbReference type="GO" id="GO:0015020">
    <property type="term" value="F:glucuronosyltransferase activity"/>
    <property type="evidence" value="ECO:0007669"/>
    <property type="project" value="TreeGrafter"/>
</dbReference>
<reference evidence="7 8" key="1">
    <citation type="journal article" date="2019" name="Nat. Ecol. Evol.">
        <title>Megaphylogeny resolves global patterns of mushroom evolution.</title>
        <authorList>
            <person name="Varga T."/>
            <person name="Krizsan K."/>
            <person name="Foldi C."/>
            <person name="Dima B."/>
            <person name="Sanchez-Garcia M."/>
            <person name="Sanchez-Ramirez S."/>
            <person name="Szollosi G.J."/>
            <person name="Szarkandi J.G."/>
            <person name="Papp V."/>
            <person name="Albert L."/>
            <person name="Andreopoulos W."/>
            <person name="Angelini C."/>
            <person name="Antonin V."/>
            <person name="Barry K.W."/>
            <person name="Bougher N.L."/>
            <person name="Buchanan P."/>
            <person name="Buyck B."/>
            <person name="Bense V."/>
            <person name="Catcheside P."/>
            <person name="Chovatia M."/>
            <person name="Cooper J."/>
            <person name="Damon W."/>
            <person name="Desjardin D."/>
            <person name="Finy P."/>
            <person name="Geml J."/>
            <person name="Haridas S."/>
            <person name="Hughes K."/>
            <person name="Justo A."/>
            <person name="Karasinski D."/>
            <person name="Kautmanova I."/>
            <person name="Kiss B."/>
            <person name="Kocsube S."/>
            <person name="Kotiranta H."/>
            <person name="LaButti K.M."/>
            <person name="Lechner B.E."/>
            <person name="Liimatainen K."/>
            <person name="Lipzen A."/>
            <person name="Lukacs Z."/>
            <person name="Mihaltcheva S."/>
            <person name="Morgado L.N."/>
            <person name="Niskanen T."/>
            <person name="Noordeloos M.E."/>
            <person name="Ohm R.A."/>
            <person name="Ortiz-Santana B."/>
            <person name="Ovrebo C."/>
            <person name="Racz N."/>
            <person name="Riley R."/>
            <person name="Savchenko A."/>
            <person name="Shiryaev A."/>
            <person name="Soop K."/>
            <person name="Spirin V."/>
            <person name="Szebenyi C."/>
            <person name="Tomsovsky M."/>
            <person name="Tulloss R.E."/>
            <person name="Uehling J."/>
            <person name="Grigoriev I.V."/>
            <person name="Vagvolgyi C."/>
            <person name="Papp T."/>
            <person name="Martin F.M."/>
            <person name="Miettinen O."/>
            <person name="Hibbett D.S."/>
            <person name="Nagy L.G."/>
        </authorList>
    </citation>
    <scope>NUCLEOTIDE SEQUENCE [LARGE SCALE GENOMIC DNA]</scope>
    <source>
        <strain evidence="7 8">CBS 309.79</strain>
    </source>
</reference>
<evidence type="ECO:0000313" key="8">
    <source>
        <dbReference type="Proteomes" id="UP000305067"/>
    </source>
</evidence>
<protein>
    <recommendedName>
        <fullName evidence="9">Nucleotide-diphospho-sugar transferase</fullName>
    </recommendedName>
</protein>
<keyword evidence="5" id="KW-0472">Membrane</keyword>
<evidence type="ECO:0000256" key="2">
    <source>
        <dbReference type="ARBA" id="ARBA00022692"/>
    </source>
</evidence>